<dbReference type="GeneID" id="44132574"/>
<dbReference type="KEGG" id="skr:BRX40_08385"/>
<evidence type="ECO:0000313" key="2">
    <source>
        <dbReference type="EMBL" id="APR52446.1"/>
    </source>
</evidence>
<reference evidence="4" key="2">
    <citation type="submission" date="2016-12" db="EMBL/GenBank/DDBJ databases">
        <title>Whole genome sequencing of Sphingomonas sp. ABOJV.</title>
        <authorList>
            <person name="Conlan S."/>
            <person name="Thomas P.J."/>
            <person name="Mullikin J."/>
            <person name="Palmore T.N."/>
            <person name="Frank K.M."/>
            <person name="Segre J.A."/>
        </authorList>
    </citation>
    <scope>NUCLEOTIDE SEQUENCE [LARGE SCALE GENOMIC DNA]</scope>
    <source>
        <strain evidence="4">ABOJV</strain>
    </source>
</reference>
<evidence type="ECO:0000313" key="5">
    <source>
        <dbReference type="Proteomes" id="UP000286681"/>
    </source>
</evidence>
<dbReference type="EMBL" id="QQWO01000012">
    <property type="protein sequence ID" value="RSV01401.1"/>
    <property type="molecule type" value="Genomic_DNA"/>
</dbReference>
<dbReference type="AlphaFoldDB" id="A0A1L6J9D8"/>
<keyword evidence="1" id="KW-0812">Transmembrane</keyword>
<dbReference type="EMBL" id="CP018820">
    <property type="protein sequence ID" value="APR52446.1"/>
    <property type="molecule type" value="Genomic_DNA"/>
</dbReference>
<accession>A0A1L6J9D8</accession>
<feature type="transmembrane region" description="Helical" evidence="1">
    <location>
        <begin position="15"/>
        <end position="36"/>
    </location>
</feature>
<keyword evidence="1" id="KW-1133">Transmembrane helix</keyword>
<reference evidence="2" key="1">
    <citation type="submission" date="2016-12" db="EMBL/GenBank/DDBJ databases">
        <title>Whole genome sequencing of Sphingomonas koreensis.</title>
        <authorList>
            <person name="Conlan S."/>
            <person name="Thomas P.J."/>
            <person name="Mullikin J."/>
            <person name="Palmore T.N."/>
            <person name="Frank K.M."/>
            <person name="Segre J.A."/>
        </authorList>
    </citation>
    <scope>NUCLEOTIDE SEQUENCE</scope>
    <source>
        <strain evidence="2">ABOJV</strain>
    </source>
</reference>
<keyword evidence="4" id="KW-1185">Reference proteome</keyword>
<dbReference type="Proteomes" id="UP000286681">
    <property type="component" value="Unassembled WGS sequence"/>
</dbReference>
<keyword evidence="1" id="KW-0472">Membrane</keyword>
<evidence type="ECO:0000256" key="1">
    <source>
        <dbReference type="SAM" id="Phobius"/>
    </source>
</evidence>
<reference evidence="3 5" key="3">
    <citation type="submission" date="2018-07" db="EMBL/GenBank/DDBJ databases">
        <title>Genomic and Epidemiologic Investigation of an Indolent Hospital Outbreak.</title>
        <authorList>
            <person name="Johnson R.C."/>
            <person name="Deming C."/>
            <person name="Conlan S."/>
            <person name="Zellmer C.J."/>
            <person name="Michelin A.V."/>
            <person name="Lee-Lin S."/>
            <person name="Thomas P.J."/>
            <person name="Park M."/>
            <person name="Weingarten R.A."/>
            <person name="Less J."/>
            <person name="Dekker J.P."/>
            <person name="Frank K.M."/>
            <person name="Musser K.A."/>
            <person name="Mcquiston J.R."/>
            <person name="Henderson D.K."/>
            <person name="Lau A.F."/>
            <person name="Palmore T.N."/>
            <person name="Segre J.A."/>
        </authorList>
    </citation>
    <scope>NUCLEOTIDE SEQUENCE [LARGE SCALE GENOMIC DNA]</scope>
    <source>
        <strain evidence="3 5">SK-NIH.Env10_0317</strain>
    </source>
</reference>
<proteinExistence type="predicted"/>
<evidence type="ECO:0000313" key="3">
    <source>
        <dbReference type="EMBL" id="RSV01401.1"/>
    </source>
</evidence>
<dbReference type="RefSeq" id="WP_075151290.1">
    <property type="nucleotide sequence ID" value="NZ_CP018820.1"/>
</dbReference>
<protein>
    <submittedName>
        <fullName evidence="2">Uncharacterized protein</fullName>
    </submittedName>
</protein>
<organism evidence="2 4">
    <name type="scientific">Sphingomonas koreensis</name>
    <dbReference type="NCBI Taxonomy" id="93064"/>
    <lineage>
        <taxon>Bacteria</taxon>
        <taxon>Pseudomonadati</taxon>
        <taxon>Pseudomonadota</taxon>
        <taxon>Alphaproteobacteria</taxon>
        <taxon>Sphingomonadales</taxon>
        <taxon>Sphingomonadaceae</taxon>
        <taxon>Sphingomonas</taxon>
    </lineage>
</organism>
<name>A0A1L6J9D8_9SPHN</name>
<dbReference type="Proteomes" id="UP000185161">
    <property type="component" value="Chromosome"/>
</dbReference>
<gene>
    <name evidence="2" type="ORF">BRX40_08385</name>
    <name evidence="3" type="ORF">CA257_14480</name>
</gene>
<evidence type="ECO:0000313" key="4">
    <source>
        <dbReference type="Proteomes" id="UP000185161"/>
    </source>
</evidence>
<dbReference type="STRING" id="93064.BRX40_08385"/>
<sequence length="59" mass="6371">MRKRRNSSADLEREVILSVIILYVLICAAMIGIHYLQPGGTATVTSSSSPSHADRAGKE</sequence>